<dbReference type="FunFam" id="3.40.50.300:FF:000225">
    <property type="entry name" value="Thymidylate kinase"/>
    <property type="match status" value="1"/>
</dbReference>
<gene>
    <name evidence="12" type="primary">tmk</name>
    <name evidence="14" type="ORF">DEH80_05625</name>
</gene>
<keyword evidence="6 12" id="KW-0547">Nucleotide-binding</keyword>
<evidence type="ECO:0000256" key="4">
    <source>
        <dbReference type="ARBA" id="ARBA00022679"/>
    </source>
</evidence>
<evidence type="ECO:0000256" key="8">
    <source>
        <dbReference type="ARBA" id="ARBA00022840"/>
    </source>
</evidence>
<evidence type="ECO:0000256" key="1">
    <source>
        <dbReference type="ARBA" id="ARBA00009776"/>
    </source>
</evidence>
<accession>A0A363UN76</accession>
<protein>
    <recommendedName>
        <fullName evidence="3 12">Thymidylate kinase</fullName>
        <ecNumber evidence="2 12">2.7.4.9</ecNumber>
    </recommendedName>
    <alternativeName>
        <fullName evidence="9 12">dTMP kinase</fullName>
    </alternativeName>
</protein>
<keyword evidence="15" id="KW-1185">Reference proteome</keyword>
<dbReference type="RefSeq" id="WP_109719494.1">
    <property type="nucleotide sequence ID" value="NZ_QEQK01000004.1"/>
</dbReference>
<proteinExistence type="inferred from homology"/>
<comment type="catalytic activity">
    <reaction evidence="10 12">
        <text>dTMP + ATP = dTDP + ADP</text>
        <dbReference type="Rhea" id="RHEA:13517"/>
        <dbReference type="ChEBI" id="CHEBI:30616"/>
        <dbReference type="ChEBI" id="CHEBI:58369"/>
        <dbReference type="ChEBI" id="CHEBI:63528"/>
        <dbReference type="ChEBI" id="CHEBI:456216"/>
        <dbReference type="EC" id="2.7.4.9"/>
    </reaction>
</comment>
<evidence type="ECO:0000256" key="9">
    <source>
        <dbReference type="ARBA" id="ARBA00029962"/>
    </source>
</evidence>
<keyword evidence="4 12" id="KW-0808">Transferase</keyword>
<comment type="function">
    <text evidence="11 12">Phosphorylation of dTMP to form dTDP in both de novo and salvage pathways of dTTP synthesis.</text>
</comment>
<dbReference type="SUPFAM" id="SSF52540">
    <property type="entry name" value="P-loop containing nucleoside triphosphate hydrolases"/>
    <property type="match status" value="1"/>
</dbReference>
<evidence type="ECO:0000256" key="11">
    <source>
        <dbReference type="ARBA" id="ARBA00057735"/>
    </source>
</evidence>
<dbReference type="GO" id="GO:0004798">
    <property type="term" value="F:dTMP kinase activity"/>
    <property type="evidence" value="ECO:0007669"/>
    <property type="project" value="UniProtKB-UniRule"/>
</dbReference>
<dbReference type="AlphaFoldDB" id="A0A363UN76"/>
<evidence type="ECO:0000256" key="10">
    <source>
        <dbReference type="ARBA" id="ARBA00048743"/>
    </source>
</evidence>
<dbReference type="GO" id="GO:0006235">
    <property type="term" value="P:dTTP biosynthetic process"/>
    <property type="evidence" value="ECO:0007669"/>
    <property type="project" value="UniProtKB-UniRule"/>
</dbReference>
<evidence type="ECO:0000256" key="6">
    <source>
        <dbReference type="ARBA" id="ARBA00022741"/>
    </source>
</evidence>
<evidence type="ECO:0000256" key="7">
    <source>
        <dbReference type="ARBA" id="ARBA00022777"/>
    </source>
</evidence>
<dbReference type="CDD" id="cd01672">
    <property type="entry name" value="TMPK"/>
    <property type="match status" value="1"/>
</dbReference>
<evidence type="ECO:0000259" key="13">
    <source>
        <dbReference type="Pfam" id="PF02223"/>
    </source>
</evidence>
<dbReference type="InterPro" id="IPR039430">
    <property type="entry name" value="Thymidylate_kin-like_dom"/>
</dbReference>
<dbReference type="InterPro" id="IPR027417">
    <property type="entry name" value="P-loop_NTPase"/>
</dbReference>
<dbReference type="PANTHER" id="PTHR10344">
    <property type="entry name" value="THYMIDYLATE KINASE"/>
    <property type="match status" value="1"/>
</dbReference>
<dbReference type="PANTHER" id="PTHR10344:SF4">
    <property type="entry name" value="UMP-CMP KINASE 2, MITOCHONDRIAL"/>
    <property type="match status" value="1"/>
</dbReference>
<evidence type="ECO:0000313" key="15">
    <source>
        <dbReference type="Proteomes" id="UP000251800"/>
    </source>
</evidence>
<keyword evidence="5 12" id="KW-0545">Nucleotide biosynthesis</keyword>
<dbReference type="Gene3D" id="3.40.50.300">
    <property type="entry name" value="P-loop containing nucleotide triphosphate hydrolases"/>
    <property type="match status" value="1"/>
</dbReference>
<sequence length="208" mass="23636">MTRGRFIVFDGVEGSGKSTQMPRVARWIRDRHGEPVTTREPGGTALAEEIRRVALEDHDEPLPKTAELLLMFAARSVHLNNRIWPALQAGHWVLCDRFVDASFAYQGAGQGLPSHDIEQLETMVVGTQQPDCVFLFDLPVEVLVQRVAQRGNADRFDRAETDFHARVRTMYLERAQRRPERYAIIDATASVESMTRTICDELERRFAG</sequence>
<dbReference type="Pfam" id="PF02223">
    <property type="entry name" value="Thymidylate_kin"/>
    <property type="match status" value="1"/>
</dbReference>
<keyword evidence="7 12" id="KW-0418">Kinase</keyword>
<dbReference type="Proteomes" id="UP000251800">
    <property type="component" value="Unassembled WGS sequence"/>
</dbReference>
<dbReference type="GO" id="GO:0006233">
    <property type="term" value="P:dTDP biosynthetic process"/>
    <property type="evidence" value="ECO:0007669"/>
    <property type="project" value="InterPro"/>
</dbReference>
<evidence type="ECO:0000256" key="3">
    <source>
        <dbReference type="ARBA" id="ARBA00017144"/>
    </source>
</evidence>
<dbReference type="OrthoDB" id="9774907at2"/>
<dbReference type="GO" id="GO:0005524">
    <property type="term" value="F:ATP binding"/>
    <property type="evidence" value="ECO:0007669"/>
    <property type="project" value="UniProtKB-UniRule"/>
</dbReference>
<dbReference type="EMBL" id="QEQK01000004">
    <property type="protein sequence ID" value="PWN56895.1"/>
    <property type="molecule type" value="Genomic_DNA"/>
</dbReference>
<feature type="binding site" evidence="12">
    <location>
        <begin position="11"/>
        <end position="18"/>
    </location>
    <ligand>
        <name>ATP</name>
        <dbReference type="ChEBI" id="CHEBI:30616"/>
    </ligand>
</feature>
<evidence type="ECO:0000256" key="2">
    <source>
        <dbReference type="ARBA" id="ARBA00012980"/>
    </source>
</evidence>
<evidence type="ECO:0000256" key="12">
    <source>
        <dbReference type="HAMAP-Rule" id="MF_00165"/>
    </source>
</evidence>
<comment type="similarity">
    <text evidence="1 12">Belongs to the thymidylate kinase family.</text>
</comment>
<dbReference type="GO" id="GO:0005829">
    <property type="term" value="C:cytosol"/>
    <property type="evidence" value="ECO:0007669"/>
    <property type="project" value="TreeGrafter"/>
</dbReference>
<evidence type="ECO:0000256" key="5">
    <source>
        <dbReference type="ARBA" id="ARBA00022727"/>
    </source>
</evidence>
<dbReference type="GO" id="GO:0006227">
    <property type="term" value="P:dUDP biosynthetic process"/>
    <property type="evidence" value="ECO:0007669"/>
    <property type="project" value="TreeGrafter"/>
</dbReference>
<name>A0A363UN76_9GAMM</name>
<reference evidence="14 15" key="1">
    <citation type="submission" date="2018-05" db="EMBL/GenBank/DDBJ databases">
        <title>Abyssibacter profundi OUC007T gen. nov., sp. nov, a marine bacterium isolated from seawater of the Mariana Trench.</title>
        <authorList>
            <person name="Zhou S."/>
        </authorList>
    </citation>
    <scope>NUCLEOTIDE SEQUENCE [LARGE SCALE GENOMIC DNA]</scope>
    <source>
        <strain evidence="14 15">OUC007</strain>
    </source>
</reference>
<dbReference type="NCBIfam" id="TIGR00041">
    <property type="entry name" value="DTMP_kinase"/>
    <property type="match status" value="1"/>
</dbReference>
<feature type="domain" description="Thymidylate kinase-like" evidence="13">
    <location>
        <begin position="9"/>
        <end position="198"/>
    </location>
</feature>
<evidence type="ECO:0000313" key="14">
    <source>
        <dbReference type="EMBL" id="PWN56895.1"/>
    </source>
</evidence>
<comment type="caution">
    <text evidence="14">The sequence shown here is derived from an EMBL/GenBank/DDBJ whole genome shotgun (WGS) entry which is preliminary data.</text>
</comment>
<dbReference type="HAMAP" id="MF_00165">
    <property type="entry name" value="Thymidylate_kinase"/>
    <property type="match status" value="1"/>
</dbReference>
<organism evidence="14 15">
    <name type="scientific">Abyssibacter profundi</name>
    <dbReference type="NCBI Taxonomy" id="2182787"/>
    <lineage>
        <taxon>Bacteria</taxon>
        <taxon>Pseudomonadati</taxon>
        <taxon>Pseudomonadota</taxon>
        <taxon>Gammaproteobacteria</taxon>
        <taxon>Chromatiales</taxon>
        <taxon>Oceanococcaceae</taxon>
        <taxon>Abyssibacter</taxon>
    </lineage>
</organism>
<dbReference type="EC" id="2.7.4.9" evidence="2 12"/>
<dbReference type="InterPro" id="IPR018094">
    <property type="entry name" value="Thymidylate_kinase"/>
</dbReference>
<keyword evidence="8 12" id="KW-0067">ATP-binding</keyword>